<dbReference type="Pfam" id="PF07394">
    <property type="entry name" value="DUF1501"/>
    <property type="match status" value="1"/>
</dbReference>
<name>A0A927FE60_9BURK</name>
<sequence>MKRRNFLKSTLAGSAITLGAGLSLTELANSQSQPSGYKAVVMIFLNGGNDGNDIIVPTDGAFKDYQKARPSIALGSGDLTAFAGSYMGHSMGINNALSPLMPLFQQKRLAFLINAGTLVQPTSVSDVLNGRAKLPPFLFSHPEQVQTVMGWTGDEDQSGWGGRGIEAMAGYKSFKAPLMALDSSGSTLVTGQKSRFVAANSNFSRNLGEANLLDNTNPWTRTIESLTRLQSENQAQAEYARTFRASFLDGVELAKVDQVTPQPSGNFANTDIGKKLKFLARTMHYFRTAGASRQVFSVQWGGFDTHTNQRGATTNSGSQTQDTQLAELAAALTAFDDSIKAAGMDQEVVVLVASEFGRTLDPASGGGSDHAWGSHWWVIGGPVQGGQMLGQHFPSLVLRGVDDGDPGGRGYWVPQISSDQVAGELLTWLGVPQEKLLTVLPNLANFSTRKVGFIA</sequence>
<dbReference type="PANTHER" id="PTHR43737:SF1">
    <property type="entry name" value="DUF1501 DOMAIN-CONTAINING PROTEIN"/>
    <property type="match status" value="1"/>
</dbReference>
<dbReference type="EMBL" id="JACYFT010000001">
    <property type="protein sequence ID" value="MBD8049694.1"/>
    <property type="molecule type" value="Genomic_DNA"/>
</dbReference>
<organism evidence="1 2">
    <name type="scientific">Limnohabitans radicicola</name>
    <dbReference type="NCBI Taxonomy" id="2771427"/>
    <lineage>
        <taxon>Bacteria</taxon>
        <taxon>Pseudomonadati</taxon>
        <taxon>Pseudomonadota</taxon>
        <taxon>Betaproteobacteria</taxon>
        <taxon>Burkholderiales</taxon>
        <taxon>Comamonadaceae</taxon>
        <taxon>Limnohabitans</taxon>
    </lineage>
</organism>
<evidence type="ECO:0000313" key="2">
    <source>
        <dbReference type="Proteomes" id="UP000647424"/>
    </source>
</evidence>
<dbReference type="InterPro" id="IPR010869">
    <property type="entry name" value="DUF1501"/>
</dbReference>
<protein>
    <submittedName>
        <fullName evidence="1">DUF1501 domain-containing protein</fullName>
    </submittedName>
</protein>
<accession>A0A927FE60</accession>
<reference evidence="1" key="1">
    <citation type="submission" date="2020-09" db="EMBL/GenBank/DDBJ databases">
        <title>Genome seq and assembly of Limnohabitants sp.</title>
        <authorList>
            <person name="Chhetri G."/>
        </authorList>
    </citation>
    <scope>NUCLEOTIDE SEQUENCE</scope>
    <source>
        <strain evidence="1">JUR4</strain>
    </source>
</reference>
<comment type="caution">
    <text evidence="1">The sequence shown here is derived from an EMBL/GenBank/DDBJ whole genome shotgun (WGS) entry which is preliminary data.</text>
</comment>
<gene>
    <name evidence="1" type="ORF">IC609_03985</name>
</gene>
<evidence type="ECO:0000313" key="1">
    <source>
        <dbReference type="EMBL" id="MBD8049694.1"/>
    </source>
</evidence>
<proteinExistence type="predicted"/>
<dbReference type="AlphaFoldDB" id="A0A927FE60"/>
<dbReference type="Proteomes" id="UP000647424">
    <property type="component" value="Unassembled WGS sequence"/>
</dbReference>
<keyword evidence="2" id="KW-1185">Reference proteome</keyword>
<dbReference type="RefSeq" id="WP_191818146.1">
    <property type="nucleotide sequence ID" value="NZ_JACYFT010000001.1"/>
</dbReference>
<dbReference type="PANTHER" id="PTHR43737">
    <property type="entry name" value="BLL7424 PROTEIN"/>
    <property type="match status" value="1"/>
</dbReference>